<feature type="domain" description="BAH" evidence="11">
    <location>
        <begin position="478"/>
        <end position="616"/>
    </location>
</feature>
<dbReference type="Gene3D" id="1.20.920.10">
    <property type="entry name" value="Bromodomain-like"/>
    <property type="match status" value="2"/>
</dbReference>
<dbReference type="Pfam" id="PF00439">
    <property type="entry name" value="Bromodomain"/>
    <property type="match status" value="1"/>
</dbReference>
<dbReference type="OrthoDB" id="1742084at2759"/>
<feature type="region of interest" description="Disordered" evidence="9">
    <location>
        <begin position="134"/>
        <end position="208"/>
    </location>
</feature>
<evidence type="ECO:0000256" key="8">
    <source>
        <dbReference type="PROSITE-ProRule" id="PRU00035"/>
    </source>
</evidence>
<dbReference type="GO" id="GO:0016586">
    <property type="term" value="C:RSC-type complex"/>
    <property type="evidence" value="ECO:0007669"/>
    <property type="project" value="InterPro"/>
</dbReference>
<keyword evidence="4" id="KW-0805">Transcription regulation</keyword>
<organism evidence="12 13">
    <name type="scientific">Rhodocollybia butyracea</name>
    <dbReference type="NCBI Taxonomy" id="206335"/>
    <lineage>
        <taxon>Eukaryota</taxon>
        <taxon>Fungi</taxon>
        <taxon>Dikarya</taxon>
        <taxon>Basidiomycota</taxon>
        <taxon>Agaricomycotina</taxon>
        <taxon>Agaricomycetes</taxon>
        <taxon>Agaricomycetidae</taxon>
        <taxon>Agaricales</taxon>
        <taxon>Marasmiineae</taxon>
        <taxon>Omphalotaceae</taxon>
        <taxon>Rhodocollybia</taxon>
    </lineage>
</organism>
<feature type="compositionally biased region" description="Gly residues" evidence="9">
    <location>
        <begin position="686"/>
        <end position="702"/>
    </location>
</feature>
<dbReference type="CDD" id="cd04369">
    <property type="entry name" value="Bromodomain"/>
    <property type="match status" value="1"/>
</dbReference>
<evidence type="ECO:0000256" key="6">
    <source>
        <dbReference type="ARBA" id="ARBA00023163"/>
    </source>
</evidence>
<dbReference type="GO" id="GO:0003682">
    <property type="term" value="F:chromatin binding"/>
    <property type="evidence" value="ECO:0007669"/>
    <property type="project" value="InterPro"/>
</dbReference>
<comment type="caution">
    <text evidence="12">The sequence shown here is derived from an EMBL/GenBank/DDBJ whole genome shotgun (WGS) entry which is preliminary data.</text>
</comment>
<dbReference type="InterPro" id="IPR001487">
    <property type="entry name" value="Bromodomain"/>
</dbReference>
<evidence type="ECO:0000256" key="7">
    <source>
        <dbReference type="ARBA" id="ARBA00023242"/>
    </source>
</evidence>
<dbReference type="SMART" id="SM00297">
    <property type="entry name" value="BROMO"/>
    <property type="match status" value="1"/>
</dbReference>
<comment type="subcellular location">
    <subcellularLocation>
        <location evidence="1">Nucleus</location>
    </subcellularLocation>
</comment>
<dbReference type="PROSITE" id="PS50014">
    <property type="entry name" value="BROMODOMAIN_2"/>
    <property type="match status" value="1"/>
</dbReference>
<feature type="region of interest" description="Disordered" evidence="9">
    <location>
        <begin position="221"/>
        <end position="240"/>
    </location>
</feature>
<dbReference type="Gene3D" id="2.30.30.490">
    <property type="match status" value="1"/>
</dbReference>
<keyword evidence="13" id="KW-1185">Reference proteome</keyword>
<dbReference type="PANTHER" id="PTHR16062:SF21">
    <property type="entry name" value="CHROMATIN STRUCTURE-REMODELING COMPLEX SUBUNIT RSC1-RELATED"/>
    <property type="match status" value="1"/>
</dbReference>
<evidence type="ECO:0000256" key="2">
    <source>
        <dbReference type="ARBA" id="ARBA00022737"/>
    </source>
</evidence>
<dbReference type="InterPro" id="IPR036427">
    <property type="entry name" value="Bromodomain-like_sf"/>
</dbReference>
<evidence type="ECO:0000313" key="12">
    <source>
        <dbReference type="EMBL" id="KAF9068323.1"/>
    </source>
</evidence>
<dbReference type="PROSITE" id="PS51038">
    <property type="entry name" value="BAH"/>
    <property type="match status" value="1"/>
</dbReference>
<dbReference type="SMART" id="SM00439">
    <property type="entry name" value="BAH"/>
    <property type="match status" value="1"/>
</dbReference>
<evidence type="ECO:0000256" key="1">
    <source>
        <dbReference type="ARBA" id="ARBA00004123"/>
    </source>
</evidence>
<keyword evidence="3" id="KW-0156">Chromatin regulator</keyword>
<dbReference type="PANTHER" id="PTHR16062">
    <property type="entry name" value="SWI/SNF-RELATED"/>
    <property type="match status" value="1"/>
</dbReference>
<proteinExistence type="predicted"/>
<name>A0A9P5PRZ0_9AGAR</name>
<evidence type="ECO:0000313" key="13">
    <source>
        <dbReference type="Proteomes" id="UP000772434"/>
    </source>
</evidence>
<protein>
    <submittedName>
        <fullName evidence="12">Uncharacterized protein</fullName>
    </submittedName>
</protein>
<sequence length="901" mass="99841">MAITPSQKASISSVIENILTAVAVPPNRQGKAGEIVGGTGIGTGRGRKRVLSGMFLILLDKVDWKEYYDIIPNPRALRPIRDSLAENKYTDPLEVYTDLSLVFWNALFYNERDSQISKDAAVLKKLLETEWARRPDLPQPRSHSPPLGSAQKAFPEVEAEERKKEEERQRLEEEAKLQLKREEDQRQTRSAEPQIFQAPQPSQSELNPQSSVLETIDMDENKSDADTDTEHETDASFNAGMDDEVQVKDSLDVDSDTIVHHLEDSLPRWPGFGDQGWLTEGNTELYSGIFHAVKGHKDAIGNRLAIVFDVIPDTLDGPTGMKNSISLKAIEARIKSKSYPNPISFDQDMMLLFEKGRRWWEPTQTNISFKSAPSGKPISTYGSSREEFAKVLILQRLYQALTSPYPPERPNAGLGSLYSSETNFASRRVAPGRLDTNLPSNVTTSGVEDQSIVVSGTKQMHIIMKDRVFLDKVEYKGWTIRVGDWVHLANGSDATAQGGGGAGRPIVAQVWKVWRMQGDSPGQFGITACWYYRPEETFHSPRRVFWENEVFKSTQFASHPLTDILEPIFVQSTRDHVLGRPRGVLAEGQRGWYPGWPLYVCNSRYSYTRGCRAFRCGQTGNSILLGASTKPAFVPIKDWNSCLSPEVSSISDKYHQPSNLSKSTRQLVYPFERTVYPKRRASSLLNGGGPGGFAEDGSGTGPTKGDWSGSTDVAGSKVNGFQQSINAQSYSPYYQYTSQVLASTPIKPSKPDRTLTVHASAQGTQHDLSRLPKETTQHFTRDPSTGSLLWFPSPPVNVSGRVDSSLISTSGYNGSGVGHSIAYLHWKATKTKGKKGSALEEFEKLEDEANLLGKRKAEEEVNGMDCDNDSSGSILRSGISKKQKISRTTMIETLGGVLKSL</sequence>
<keyword evidence="5 8" id="KW-0103">Bromodomain</keyword>
<dbReference type="InterPro" id="IPR043151">
    <property type="entry name" value="BAH_sf"/>
</dbReference>
<feature type="compositionally biased region" description="Basic and acidic residues" evidence="9">
    <location>
        <begin position="160"/>
        <end position="189"/>
    </location>
</feature>
<dbReference type="GO" id="GO:0006338">
    <property type="term" value="P:chromatin remodeling"/>
    <property type="evidence" value="ECO:0007669"/>
    <property type="project" value="InterPro"/>
</dbReference>
<dbReference type="GO" id="GO:0006368">
    <property type="term" value="P:transcription elongation by RNA polymerase II"/>
    <property type="evidence" value="ECO:0007669"/>
    <property type="project" value="TreeGrafter"/>
</dbReference>
<reference evidence="12" key="1">
    <citation type="submission" date="2020-11" db="EMBL/GenBank/DDBJ databases">
        <authorList>
            <consortium name="DOE Joint Genome Institute"/>
            <person name="Ahrendt S."/>
            <person name="Riley R."/>
            <person name="Andreopoulos W."/>
            <person name="Labutti K."/>
            <person name="Pangilinan J."/>
            <person name="Ruiz-Duenas F.J."/>
            <person name="Barrasa J.M."/>
            <person name="Sanchez-Garcia M."/>
            <person name="Camarero S."/>
            <person name="Miyauchi S."/>
            <person name="Serrano A."/>
            <person name="Linde D."/>
            <person name="Babiker R."/>
            <person name="Drula E."/>
            <person name="Ayuso-Fernandez I."/>
            <person name="Pacheco R."/>
            <person name="Padilla G."/>
            <person name="Ferreira P."/>
            <person name="Barriuso J."/>
            <person name="Kellner H."/>
            <person name="Castanera R."/>
            <person name="Alfaro M."/>
            <person name="Ramirez L."/>
            <person name="Pisabarro A.G."/>
            <person name="Kuo A."/>
            <person name="Tritt A."/>
            <person name="Lipzen A."/>
            <person name="He G."/>
            <person name="Yan M."/>
            <person name="Ng V."/>
            <person name="Cullen D."/>
            <person name="Martin F."/>
            <person name="Rosso M.-N."/>
            <person name="Henrissat B."/>
            <person name="Hibbett D."/>
            <person name="Martinez A.T."/>
            <person name="Grigoriev I.V."/>
        </authorList>
    </citation>
    <scope>NUCLEOTIDE SEQUENCE</scope>
    <source>
        <strain evidence="12">AH 40177</strain>
    </source>
</reference>
<evidence type="ECO:0000259" key="10">
    <source>
        <dbReference type="PROSITE" id="PS50014"/>
    </source>
</evidence>
<dbReference type="InterPro" id="IPR001025">
    <property type="entry name" value="BAH_dom"/>
</dbReference>
<keyword evidence="2" id="KW-0677">Repeat</keyword>
<evidence type="ECO:0000256" key="3">
    <source>
        <dbReference type="ARBA" id="ARBA00022853"/>
    </source>
</evidence>
<dbReference type="Proteomes" id="UP000772434">
    <property type="component" value="Unassembled WGS sequence"/>
</dbReference>
<dbReference type="InterPro" id="IPR037382">
    <property type="entry name" value="Rsc/polybromo"/>
</dbReference>
<feature type="domain" description="Bromo" evidence="10">
    <location>
        <begin position="47"/>
        <end position="117"/>
    </location>
</feature>
<keyword evidence="7" id="KW-0539">Nucleus</keyword>
<evidence type="ECO:0000256" key="5">
    <source>
        <dbReference type="ARBA" id="ARBA00023117"/>
    </source>
</evidence>
<dbReference type="SUPFAM" id="SSF47370">
    <property type="entry name" value="Bromodomain"/>
    <property type="match status" value="2"/>
</dbReference>
<feature type="compositionally biased region" description="Basic and acidic residues" evidence="9">
    <location>
        <begin position="221"/>
        <end position="234"/>
    </location>
</feature>
<dbReference type="AlphaFoldDB" id="A0A9P5PRZ0"/>
<gene>
    <name evidence="12" type="ORF">BDP27DRAFT_1327454</name>
</gene>
<dbReference type="Pfam" id="PF01426">
    <property type="entry name" value="BAH"/>
    <property type="match status" value="1"/>
</dbReference>
<evidence type="ECO:0000259" key="11">
    <source>
        <dbReference type="PROSITE" id="PS51038"/>
    </source>
</evidence>
<dbReference type="PRINTS" id="PR00503">
    <property type="entry name" value="BROMODOMAIN"/>
</dbReference>
<feature type="region of interest" description="Disordered" evidence="9">
    <location>
        <begin position="681"/>
        <end position="712"/>
    </location>
</feature>
<evidence type="ECO:0000256" key="9">
    <source>
        <dbReference type="SAM" id="MobiDB-lite"/>
    </source>
</evidence>
<dbReference type="EMBL" id="JADNRY010000062">
    <property type="protein sequence ID" value="KAF9068323.1"/>
    <property type="molecule type" value="Genomic_DNA"/>
</dbReference>
<keyword evidence="6" id="KW-0804">Transcription</keyword>
<accession>A0A9P5PRZ0</accession>
<feature type="compositionally biased region" description="Polar residues" evidence="9">
    <location>
        <begin position="197"/>
        <end position="208"/>
    </location>
</feature>
<evidence type="ECO:0000256" key="4">
    <source>
        <dbReference type="ARBA" id="ARBA00023015"/>
    </source>
</evidence>